<keyword evidence="6" id="KW-0677">Repeat</keyword>
<evidence type="ECO:0000256" key="9">
    <source>
        <dbReference type="SAM" id="MobiDB-lite"/>
    </source>
</evidence>
<feature type="domain" description="EGF-like" evidence="10">
    <location>
        <begin position="590"/>
        <end position="625"/>
    </location>
</feature>
<feature type="region of interest" description="Disordered" evidence="9">
    <location>
        <begin position="281"/>
        <end position="327"/>
    </location>
</feature>
<dbReference type="GO" id="GO:0005509">
    <property type="term" value="F:calcium ion binding"/>
    <property type="evidence" value="ECO:0007669"/>
    <property type="project" value="InterPro"/>
</dbReference>
<evidence type="ECO:0000256" key="6">
    <source>
        <dbReference type="ARBA" id="ARBA00022737"/>
    </source>
</evidence>
<dbReference type="Proteomes" id="UP000299102">
    <property type="component" value="Unassembled WGS sequence"/>
</dbReference>
<dbReference type="InterPro" id="IPR018097">
    <property type="entry name" value="EGF_Ca-bd_CS"/>
</dbReference>
<dbReference type="InterPro" id="IPR001881">
    <property type="entry name" value="EGF-like_Ca-bd_dom"/>
</dbReference>
<protein>
    <submittedName>
        <fullName evidence="11">Fibulin-2</fullName>
    </submittedName>
</protein>
<proteinExistence type="inferred from homology"/>
<evidence type="ECO:0000259" key="10">
    <source>
        <dbReference type="PROSITE" id="PS50026"/>
    </source>
</evidence>
<dbReference type="InterPro" id="IPR000742">
    <property type="entry name" value="EGF"/>
</dbReference>
<dbReference type="Pfam" id="PF14670">
    <property type="entry name" value="FXa_inhibition"/>
    <property type="match status" value="1"/>
</dbReference>
<dbReference type="SMART" id="SM00179">
    <property type="entry name" value="EGF_CA"/>
    <property type="match status" value="9"/>
</dbReference>
<comment type="similarity">
    <text evidence="2">Belongs to the fibulin family.</text>
</comment>
<feature type="region of interest" description="Disordered" evidence="9">
    <location>
        <begin position="1011"/>
        <end position="1031"/>
    </location>
</feature>
<evidence type="ECO:0000256" key="8">
    <source>
        <dbReference type="PROSITE-ProRule" id="PRU00076"/>
    </source>
</evidence>
<dbReference type="PROSITE" id="PS01186">
    <property type="entry name" value="EGF_2"/>
    <property type="match status" value="1"/>
</dbReference>
<feature type="domain" description="EGF-like" evidence="10">
    <location>
        <begin position="958"/>
        <end position="997"/>
    </location>
</feature>
<keyword evidence="3" id="KW-0964">Secreted</keyword>
<evidence type="ECO:0000256" key="2">
    <source>
        <dbReference type="ARBA" id="ARBA00006127"/>
    </source>
</evidence>
<evidence type="ECO:0000256" key="3">
    <source>
        <dbReference type="ARBA" id="ARBA00022530"/>
    </source>
</evidence>
<gene>
    <name evidence="11" type="primary">Fbln2</name>
    <name evidence="11" type="ORF">EVAR_81841_1</name>
</gene>
<accession>A0A4C1XUD4</accession>
<dbReference type="STRING" id="151549.A0A4C1XUD4"/>
<keyword evidence="3" id="KW-0272">Extracellular matrix</keyword>
<evidence type="ECO:0000256" key="4">
    <source>
        <dbReference type="ARBA" id="ARBA00022536"/>
    </source>
</evidence>
<feature type="compositionally biased region" description="Polar residues" evidence="9">
    <location>
        <begin position="847"/>
        <end position="863"/>
    </location>
</feature>
<dbReference type="PROSITE" id="PS00010">
    <property type="entry name" value="ASX_HYDROXYL"/>
    <property type="match status" value="1"/>
</dbReference>
<dbReference type="PROSITE" id="PS01187">
    <property type="entry name" value="EGF_CA"/>
    <property type="match status" value="4"/>
</dbReference>
<dbReference type="SMART" id="SM00181">
    <property type="entry name" value="EGF"/>
    <property type="match status" value="7"/>
</dbReference>
<dbReference type="SUPFAM" id="SSF57184">
    <property type="entry name" value="Growth factor receptor domain"/>
    <property type="match status" value="3"/>
</dbReference>
<dbReference type="PROSITE" id="PS50026">
    <property type="entry name" value="EGF_3"/>
    <property type="match status" value="2"/>
</dbReference>
<dbReference type="InterPro" id="IPR026823">
    <property type="entry name" value="cEGF"/>
</dbReference>
<dbReference type="Gene3D" id="2.10.25.10">
    <property type="entry name" value="Laminin"/>
    <property type="match status" value="10"/>
</dbReference>
<keyword evidence="5" id="KW-0732">Signal</keyword>
<feature type="compositionally biased region" description="Polar residues" evidence="9">
    <location>
        <begin position="281"/>
        <end position="301"/>
    </location>
</feature>
<dbReference type="InterPro" id="IPR052235">
    <property type="entry name" value="Nephronectin_domain"/>
</dbReference>
<sequence>MASPSCGYPLITVNLTRSNWFENRLREYGPEVAVSAVACRPVREFRCPSLSTLHQSDPSAIIYPISSLEAGNALVTPLRKIHDCEDGVQLAIGGRCVGTKSDTAQISASAITGDKCLKCLQFSDSPNYPVPGVRMRNPTYNLDGDCCIECMRGHKDGATGTCAGRGGRGPDTVAGDAYARCCQEAIKGSDVRTTSTPKNVDTPDMDVSSICEEYAPNELCAHHCIPVPGSYRCECNPGYMLMADGRNCRETSEIHNLIGYRREVAASVVAFRPVSEIPMAQSLSSTSITRSQEADNAQVTSPGLRVSMGGDDNLLSDESPARPENRCKPRNPCQHKCNDNGVEVKCSCRRGYQLQSDGRSCKDIDECLLDPPVCLPNTECHNTQGSYKCIPVKKNSAGKGQCPAGFVRNTVNNVCDDVNECSLPTPPCPKYLCENTVGGYKCQGVSGDPANLPNLGTGSAVPDQADDERCPPGFKAGLNEDCEDINECVTNKHDCNTLSQFCINVQGSFYCQNKMSKHCLPGFKINPQTGVCEDIDECADTSVSLCKSDQICVNVPGAYACKDKTDLQARPTKKCPEGTRFNIGTSECEDVDECAEDTHMCDQHQSCLNTYGSHECRCKLGFQHDPLTGACVDLNECATNQHTCVPESQRCDNTIGSYLCVRIISCGTGYVLQYATGNCEDIDECAVGTHNCAMAGSEYECVNNPGSFRCVKKKKTTTTSPIYDYYYDSEEEEIPIEANNTVSSSLTPTSPTKQPEIEEHLTTTTAKSAPPPSPATPATFTTPSSTPNVESTEPQYPVTYPTPSPTPSSRPTEPQYPEIDSRANSNPTPDINAITYDYPPGKPQENFIPSSSELPTTKPSYPETTYKPPSEPEIQKETENLVPKLTTTPRTDPKTPHEVFVDVSEERKTTKERNYEDGPVVINNQNLPNTHWHDVSVQPEQLECQQGFKRNVFGACADVDECATGIHICLETTESCRNTNGGYVCDCAAGFRRDLSTGTCVVTLATTSSTTPIPITTPTSRSTSSTSQRSGLSGRRWRLRLPVRILSVQALIQLLNRVLERQSPENSYSMILLDKEKQLQNKLLEQDRKTLIRQGD</sequence>
<feature type="region of interest" description="Disordered" evidence="9">
    <location>
        <begin position="738"/>
        <end position="873"/>
    </location>
</feature>
<evidence type="ECO:0000256" key="5">
    <source>
        <dbReference type="ARBA" id="ARBA00022729"/>
    </source>
</evidence>
<comment type="caution">
    <text evidence="11">The sequence shown here is derived from an EMBL/GenBank/DDBJ whole genome shotgun (WGS) entry which is preliminary data.</text>
</comment>
<feature type="compositionally biased region" description="Low complexity" evidence="9">
    <location>
        <begin position="776"/>
        <end position="787"/>
    </location>
</feature>
<dbReference type="EMBL" id="BGZK01000950">
    <property type="protein sequence ID" value="GBP66184.1"/>
    <property type="molecule type" value="Genomic_DNA"/>
</dbReference>
<name>A0A4C1XUD4_EUMVA</name>
<dbReference type="AlphaFoldDB" id="A0A4C1XUD4"/>
<dbReference type="PANTHER" id="PTHR24050:SF28">
    <property type="entry name" value="UROMODULIN-LIKE"/>
    <property type="match status" value="1"/>
</dbReference>
<dbReference type="InterPro" id="IPR009030">
    <property type="entry name" value="Growth_fac_rcpt_cys_sf"/>
</dbReference>
<reference evidence="11 12" key="1">
    <citation type="journal article" date="2019" name="Commun. Biol.">
        <title>The bagworm genome reveals a unique fibroin gene that provides high tensile strength.</title>
        <authorList>
            <person name="Kono N."/>
            <person name="Nakamura H."/>
            <person name="Ohtoshi R."/>
            <person name="Tomita M."/>
            <person name="Numata K."/>
            <person name="Arakawa K."/>
        </authorList>
    </citation>
    <scope>NUCLEOTIDE SEQUENCE [LARGE SCALE GENOMIC DNA]</scope>
</reference>
<evidence type="ECO:0000256" key="1">
    <source>
        <dbReference type="ARBA" id="ARBA00004498"/>
    </source>
</evidence>
<evidence type="ECO:0000256" key="7">
    <source>
        <dbReference type="ARBA" id="ARBA00023157"/>
    </source>
</evidence>
<dbReference type="Pfam" id="PF07645">
    <property type="entry name" value="EGF_CA"/>
    <property type="match status" value="7"/>
</dbReference>
<keyword evidence="4 8" id="KW-0245">EGF-like domain</keyword>
<comment type="subcellular location">
    <subcellularLocation>
        <location evidence="1">Secreted</location>
        <location evidence="1">Extracellular space</location>
        <location evidence="1">Extracellular matrix</location>
    </subcellularLocation>
</comment>
<dbReference type="OrthoDB" id="10022113at2759"/>
<dbReference type="CDD" id="cd00054">
    <property type="entry name" value="EGF_CA"/>
    <property type="match status" value="3"/>
</dbReference>
<keyword evidence="7" id="KW-1015">Disulfide bond</keyword>
<dbReference type="Pfam" id="PF12662">
    <property type="entry name" value="cEGF"/>
    <property type="match status" value="1"/>
</dbReference>
<organism evidence="11 12">
    <name type="scientific">Eumeta variegata</name>
    <name type="common">Bagworm moth</name>
    <name type="synonym">Eumeta japonica</name>
    <dbReference type="NCBI Taxonomy" id="151549"/>
    <lineage>
        <taxon>Eukaryota</taxon>
        <taxon>Metazoa</taxon>
        <taxon>Ecdysozoa</taxon>
        <taxon>Arthropoda</taxon>
        <taxon>Hexapoda</taxon>
        <taxon>Insecta</taxon>
        <taxon>Pterygota</taxon>
        <taxon>Neoptera</taxon>
        <taxon>Endopterygota</taxon>
        <taxon>Lepidoptera</taxon>
        <taxon>Glossata</taxon>
        <taxon>Ditrysia</taxon>
        <taxon>Tineoidea</taxon>
        <taxon>Psychidae</taxon>
        <taxon>Oiketicinae</taxon>
        <taxon>Eumeta</taxon>
    </lineage>
</organism>
<evidence type="ECO:0000313" key="12">
    <source>
        <dbReference type="Proteomes" id="UP000299102"/>
    </source>
</evidence>
<evidence type="ECO:0000313" key="11">
    <source>
        <dbReference type="EMBL" id="GBP66184.1"/>
    </source>
</evidence>
<keyword evidence="12" id="KW-1185">Reference proteome</keyword>
<comment type="caution">
    <text evidence="8">Lacks conserved residue(s) required for the propagation of feature annotation.</text>
</comment>
<dbReference type="InterPro" id="IPR049883">
    <property type="entry name" value="NOTCH1_EGF-like"/>
</dbReference>
<dbReference type="PANTHER" id="PTHR24050">
    <property type="entry name" value="PA14 DOMAIN-CONTAINING PROTEIN"/>
    <property type="match status" value="1"/>
</dbReference>
<dbReference type="InterPro" id="IPR000152">
    <property type="entry name" value="EGF-type_Asp/Asn_hydroxyl_site"/>
</dbReference>
<feature type="compositionally biased region" description="Low complexity" evidence="9">
    <location>
        <begin position="741"/>
        <end position="752"/>
    </location>
</feature>
<dbReference type="FunFam" id="2.10.25.10:FF:000038">
    <property type="entry name" value="Fibrillin 2"/>
    <property type="match status" value="1"/>
</dbReference>